<keyword evidence="2 6" id="KW-0812">Transmembrane</keyword>
<dbReference type="Pfam" id="PF01825">
    <property type="entry name" value="GPS"/>
    <property type="match status" value="1"/>
</dbReference>
<gene>
    <name evidence="10" type="primary">LOC111109242</name>
</gene>
<dbReference type="OrthoDB" id="10037534at2759"/>
<dbReference type="InterPro" id="IPR000203">
    <property type="entry name" value="GPS"/>
</dbReference>
<feature type="transmembrane region" description="Helical" evidence="6">
    <location>
        <begin position="113"/>
        <end position="131"/>
    </location>
</feature>
<feature type="transmembrane region" description="Helical" evidence="6">
    <location>
        <begin position="91"/>
        <end position="107"/>
    </location>
</feature>
<dbReference type="InterPro" id="IPR057244">
    <property type="entry name" value="GAIN_B"/>
</dbReference>
<evidence type="ECO:0000256" key="3">
    <source>
        <dbReference type="ARBA" id="ARBA00022989"/>
    </source>
</evidence>
<dbReference type="GO" id="GO:0016020">
    <property type="term" value="C:membrane"/>
    <property type="evidence" value="ECO:0007669"/>
    <property type="project" value="UniProtKB-SubCell"/>
</dbReference>
<comment type="subcellular location">
    <subcellularLocation>
        <location evidence="1">Membrane</location>
        <topology evidence="1">Multi-pass membrane protein</topology>
    </subcellularLocation>
</comment>
<evidence type="ECO:0000313" key="9">
    <source>
        <dbReference type="Proteomes" id="UP000694844"/>
    </source>
</evidence>
<feature type="transmembrane region" description="Helical" evidence="6">
    <location>
        <begin position="56"/>
        <end position="79"/>
    </location>
</feature>
<keyword evidence="3 6" id="KW-1133">Transmembrane helix</keyword>
<dbReference type="PROSITE" id="PS50221">
    <property type="entry name" value="GAIN_B"/>
    <property type="match status" value="1"/>
</dbReference>
<sequence length="132" mass="14781">MNNMAGGWSSAGCVYDGQVNGRDVCLCDHLTNFAVLVDYYGQDDRVDRVHEVSLSIISLIGLSLSILGLSLTIISFVFFRKLRKGRAQQTLFNLALSMLCSWVIFLIGIKQTYHFIGCLIVAILLHYQLYLS</sequence>
<proteinExistence type="predicted"/>
<dbReference type="Gene3D" id="1.20.1070.10">
    <property type="entry name" value="Rhodopsin 7-helix transmembrane proteins"/>
    <property type="match status" value="1"/>
</dbReference>
<keyword evidence="9" id="KW-1185">Reference proteome</keyword>
<dbReference type="GO" id="GO:0004930">
    <property type="term" value="F:G protein-coupled receptor activity"/>
    <property type="evidence" value="ECO:0007669"/>
    <property type="project" value="InterPro"/>
</dbReference>
<dbReference type="InterPro" id="IPR053066">
    <property type="entry name" value="ADGR_G7"/>
</dbReference>
<evidence type="ECO:0000313" key="10">
    <source>
        <dbReference type="RefSeq" id="XP_022301033.1"/>
    </source>
</evidence>
<feature type="domain" description="GAIN-B" evidence="7">
    <location>
        <begin position="1"/>
        <end position="43"/>
    </location>
</feature>
<dbReference type="InterPro" id="IPR046338">
    <property type="entry name" value="GAIN_dom_sf"/>
</dbReference>
<dbReference type="RefSeq" id="XP_022301033.1">
    <property type="nucleotide sequence ID" value="XM_022445325.1"/>
</dbReference>
<dbReference type="GO" id="GO:0007166">
    <property type="term" value="P:cell surface receptor signaling pathway"/>
    <property type="evidence" value="ECO:0007669"/>
    <property type="project" value="InterPro"/>
</dbReference>
<dbReference type="KEGG" id="cvn:111109242"/>
<evidence type="ECO:0000259" key="7">
    <source>
        <dbReference type="PROSITE" id="PS50221"/>
    </source>
</evidence>
<evidence type="ECO:0000256" key="6">
    <source>
        <dbReference type="SAM" id="Phobius"/>
    </source>
</evidence>
<protein>
    <submittedName>
        <fullName evidence="10">Latrophilin-like protein LAT-2</fullName>
    </submittedName>
</protein>
<dbReference type="GeneID" id="111109242"/>
<name>A0A8B8BCV6_CRAVI</name>
<keyword evidence="4 6" id="KW-0472">Membrane</keyword>
<evidence type="ECO:0000256" key="5">
    <source>
        <dbReference type="ARBA" id="ARBA00023157"/>
    </source>
</evidence>
<reference evidence="10" key="1">
    <citation type="submission" date="2025-08" db="UniProtKB">
        <authorList>
            <consortium name="RefSeq"/>
        </authorList>
    </citation>
    <scope>IDENTIFICATION</scope>
    <source>
        <tissue evidence="10">Whole sample</tissue>
    </source>
</reference>
<organism evidence="9 10">
    <name type="scientific">Crassostrea virginica</name>
    <name type="common">Eastern oyster</name>
    <dbReference type="NCBI Taxonomy" id="6565"/>
    <lineage>
        <taxon>Eukaryota</taxon>
        <taxon>Metazoa</taxon>
        <taxon>Spiralia</taxon>
        <taxon>Lophotrochozoa</taxon>
        <taxon>Mollusca</taxon>
        <taxon>Bivalvia</taxon>
        <taxon>Autobranchia</taxon>
        <taxon>Pteriomorphia</taxon>
        <taxon>Ostreida</taxon>
        <taxon>Ostreoidea</taxon>
        <taxon>Ostreidae</taxon>
        <taxon>Crassostrea</taxon>
    </lineage>
</organism>
<keyword evidence="5" id="KW-1015">Disulfide bond</keyword>
<dbReference type="InterPro" id="IPR000832">
    <property type="entry name" value="GPCR_2_secretin-like"/>
</dbReference>
<accession>A0A8B8BCV6</accession>
<dbReference type="Gene3D" id="2.60.220.50">
    <property type="match status" value="1"/>
</dbReference>
<evidence type="ECO:0000256" key="2">
    <source>
        <dbReference type="ARBA" id="ARBA00022692"/>
    </source>
</evidence>
<dbReference type="PANTHER" id="PTHR47767">
    <property type="entry name" value="ADHESION G PROTEIN-COUPLED RECEPTOR G7"/>
    <property type="match status" value="1"/>
</dbReference>
<evidence type="ECO:0000256" key="4">
    <source>
        <dbReference type="ARBA" id="ARBA00023136"/>
    </source>
</evidence>
<dbReference type="AlphaFoldDB" id="A0A8B8BCV6"/>
<dbReference type="Proteomes" id="UP000694844">
    <property type="component" value="Chromosome 8"/>
</dbReference>
<dbReference type="Pfam" id="PF00002">
    <property type="entry name" value="7tm_2"/>
    <property type="match status" value="1"/>
</dbReference>
<evidence type="ECO:0000256" key="1">
    <source>
        <dbReference type="ARBA" id="ARBA00004141"/>
    </source>
</evidence>
<dbReference type="InterPro" id="IPR017981">
    <property type="entry name" value="GPCR_2-like_7TM"/>
</dbReference>
<dbReference type="PROSITE" id="PS50261">
    <property type="entry name" value="G_PROTEIN_RECEP_F2_4"/>
    <property type="match status" value="1"/>
</dbReference>
<feature type="domain" description="G-protein coupled receptors family 2 profile 2" evidence="8">
    <location>
        <begin position="54"/>
        <end position="132"/>
    </location>
</feature>
<evidence type="ECO:0000259" key="8">
    <source>
        <dbReference type="PROSITE" id="PS50261"/>
    </source>
</evidence>